<accession>A0A6P1M5Q2</accession>
<dbReference type="SUPFAM" id="SSF51984">
    <property type="entry name" value="MurCD N-terminal domain"/>
    <property type="match status" value="1"/>
</dbReference>
<evidence type="ECO:0000259" key="1">
    <source>
        <dbReference type="Pfam" id="PF01225"/>
    </source>
</evidence>
<dbReference type="InterPro" id="IPR050061">
    <property type="entry name" value="MurCDEF_pg_biosynth"/>
</dbReference>
<dbReference type="Gene3D" id="3.40.1190.10">
    <property type="entry name" value="Mur-like, catalytic domain"/>
    <property type="match status" value="2"/>
</dbReference>
<proteinExistence type="predicted"/>
<dbReference type="SUPFAM" id="SSF53623">
    <property type="entry name" value="MurD-like peptide ligases, catalytic domain"/>
    <property type="match status" value="1"/>
</dbReference>
<dbReference type="InterPro" id="IPR000713">
    <property type="entry name" value="Mur_ligase_N"/>
</dbReference>
<dbReference type="Proteomes" id="UP000464954">
    <property type="component" value="Chromosome"/>
</dbReference>
<sequence>MRIHVIGIGGCGMNGVAQLAAHAGYRVSGSDRATGLDIFQTLEKQGIDIVPQDGSGILKDTDFVVYSTAIEQGNPDLEKAQSLGIPLLHRSEMLAKLCKGNEVIAIAGTAGKSTVTGLLGHIFQCMEKDPTVYCGAAINNFGSSVRFGSKGGPWIIEVDESDKSFLHFYPAHAIITNIAEDHFELPELRKLFTQFEEQVAGTLIKQPERFECPSPLIGRHNIENVNNALTLCKALGLDMQKCIEAIASFKGIERRLERHGDYVIDDFAHSPIKIEAALEAVSEVWPSFNAVWRPHGFTPLFQGLNGFTAAFATEKAQRAFILPVYYAGGTVNKKITSEQFVEKLQAAGVPAEFVPDFQCLEKRLLEDGRPVLLMGARDPELPRVARQLAKKL</sequence>
<dbReference type="RefSeq" id="WP_160625968.1">
    <property type="nucleotide sequence ID" value="NZ_CP047593.1"/>
</dbReference>
<dbReference type="GO" id="GO:0005524">
    <property type="term" value="F:ATP binding"/>
    <property type="evidence" value="ECO:0007669"/>
    <property type="project" value="InterPro"/>
</dbReference>
<dbReference type="Pfam" id="PF01225">
    <property type="entry name" value="Mur_ligase"/>
    <property type="match status" value="1"/>
</dbReference>
<dbReference type="Gene3D" id="3.90.190.20">
    <property type="entry name" value="Mur ligase, C-terminal domain"/>
    <property type="match status" value="1"/>
</dbReference>
<dbReference type="InterPro" id="IPR036565">
    <property type="entry name" value="Mur-like_cat_sf"/>
</dbReference>
<dbReference type="SUPFAM" id="SSF53244">
    <property type="entry name" value="MurD-like peptide ligases, peptide-binding domain"/>
    <property type="match status" value="1"/>
</dbReference>
<dbReference type="KEGG" id="taer:GT409_00220"/>
<reference evidence="2 3" key="1">
    <citation type="submission" date="2020-01" db="EMBL/GenBank/DDBJ databases">
        <title>Ponticoccus aerotolerans gen. nov., sp. nov., an anaerobic bacterium and proposal of Ponticoccusceae fam. nov., Ponticoccusles ord. nov. and Ponticoccuse classis nov. in the phylum Kiritimatiellaeota.</title>
        <authorList>
            <person name="Zhou L.Y."/>
            <person name="Du Z.J."/>
        </authorList>
    </citation>
    <scope>NUCLEOTIDE SEQUENCE [LARGE SCALE GENOMIC DNA]</scope>
    <source>
        <strain evidence="2 3">S-5007</strain>
    </source>
</reference>
<evidence type="ECO:0000313" key="2">
    <source>
        <dbReference type="EMBL" id="QHI67934.1"/>
    </source>
</evidence>
<dbReference type="InterPro" id="IPR036615">
    <property type="entry name" value="Mur_ligase_C_dom_sf"/>
</dbReference>
<name>A0A6P1M5Q2_9BACT</name>
<dbReference type="Gene3D" id="3.40.50.720">
    <property type="entry name" value="NAD(P)-binding Rossmann-like Domain"/>
    <property type="match status" value="1"/>
</dbReference>
<evidence type="ECO:0000313" key="3">
    <source>
        <dbReference type="Proteomes" id="UP000464954"/>
    </source>
</evidence>
<dbReference type="GO" id="GO:0016881">
    <property type="term" value="F:acid-amino acid ligase activity"/>
    <property type="evidence" value="ECO:0007669"/>
    <property type="project" value="InterPro"/>
</dbReference>
<dbReference type="PANTHER" id="PTHR43445:SF3">
    <property type="entry name" value="UDP-N-ACETYLMURAMATE--L-ALANINE LIGASE"/>
    <property type="match status" value="1"/>
</dbReference>
<dbReference type="PANTHER" id="PTHR43445">
    <property type="entry name" value="UDP-N-ACETYLMURAMATE--L-ALANINE LIGASE-RELATED"/>
    <property type="match status" value="1"/>
</dbReference>
<dbReference type="EMBL" id="CP047593">
    <property type="protein sequence ID" value="QHI67934.1"/>
    <property type="molecule type" value="Genomic_DNA"/>
</dbReference>
<keyword evidence="3" id="KW-1185">Reference proteome</keyword>
<protein>
    <recommendedName>
        <fullName evidence="1">Mur ligase N-terminal catalytic domain-containing protein</fullName>
    </recommendedName>
</protein>
<feature type="domain" description="Mur ligase N-terminal catalytic" evidence="1">
    <location>
        <begin position="2"/>
        <end position="99"/>
    </location>
</feature>
<organism evidence="2 3">
    <name type="scientific">Tichowtungia aerotolerans</name>
    <dbReference type="NCBI Taxonomy" id="2697043"/>
    <lineage>
        <taxon>Bacteria</taxon>
        <taxon>Pseudomonadati</taxon>
        <taxon>Kiritimatiellota</taxon>
        <taxon>Tichowtungiia</taxon>
        <taxon>Tichowtungiales</taxon>
        <taxon>Tichowtungiaceae</taxon>
        <taxon>Tichowtungia</taxon>
    </lineage>
</organism>
<dbReference type="AlphaFoldDB" id="A0A6P1M5Q2"/>
<gene>
    <name evidence="2" type="ORF">GT409_00220</name>
</gene>